<sequence length="397" mass="46587">MLVALTKDGTPFSLVAHQYEKKELLKFRGEKSFFCPACGQEVILKLGSKHAWHFAHKQALNCTVEMEGETLTHLDGKKLLFDWLFNQGLTVSLEPYLKDIKQRPDLLVTIHKKTYVIEFQCSNISPQIFYKRTETYQKNNYIPVWILGSNQLKRAYRNVYRLSSFHWLFAHTNLSSIQLPQIISFCPQSKNFLFLRNLLALSTSRTATTQVFIPLNKCTFQEFLTPGKPALDYVTWSNTKQNWRIYSPKCSTAELFVRKLFLQKGLSFMLFSPTAGVPVPYHHFIETPTYIWQSWISIVFIFSRNIGESIHVNLVIRAFQTLVRKGIFHIRLLPLENNERSQQAIHEYLKFLVSENLLFTTDHQHYRILKEINFPRNLEEAARADRKVMEYFIQAKY</sequence>
<dbReference type="RefSeq" id="WP_129079596.1">
    <property type="nucleotide sequence ID" value="NZ_QOUX01000046.1"/>
</dbReference>
<feature type="domain" description="Competence protein CoiA nuclease-like" evidence="1">
    <location>
        <begin position="69"/>
        <end position="226"/>
    </location>
</feature>
<protein>
    <recommendedName>
        <fullName evidence="6">Competence protein CoiA</fullName>
    </recommendedName>
</protein>
<evidence type="ECO:0000313" key="4">
    <source>
        <dbReference type="EMBL" id="RXI98236.1"/>
    </source>
</evidence>
<keyword evidence="5" id="KW-1185">Reference proteome</keyword>
<evidence type="ECO:0008006" key="6">
    <source>
        <dbReference type="Google" id="ProtNLM"/>
    </source>
</evidence>
<dbReference type="InterPro" id="IPR010330">
    <property type="entry name" value="CoiA_nuc"/>
</dbReference>
<reference evidence="4 5" key="1">
    <citation type="journal article" date="2019" name="Int. J. Syst. Evol. Microbiol.">
        <title>Anaerobacillus alkaliphilus sp. nov., a novel alkaliphilic and moderately halophilic bacterium.</title>
        <authorList>
            <person name="Borsodi A.K."/>
            <person name="Aszalos J.M."/>
            <person name="Bihari P."/>
            <person name="Nagy I."/>
            <person name="Schumann P."/>
            <person name="Sproer C."/>
            <person name="Kovacs A.L."/>
            <person name="Boka K."/>
            <person name="Dobosy P."/>
            <person name="Ovari M."/>
            <person name="Szili-Kovacs T."/>
            <person name="Toth E."/>
        </authorList>
    </citation>
    <scope>NUCLEOTIDE SEQUENCE [LARGE SCALE GENOMIC DNA]</scope>
    <source>
        <strain evidence="4 5">B16-10</strain>
    </source>
</reference>
<feature type="domain" description="Competence protein CoiA C-terminal" evidence="3">
    <location>
        <begin position="235"/>
        <end position="381"/>
    </location>
</feature>
<organism evidence="4 5">
    <name type="scientific">Anaerobacillus alkaliphilus</name>
    <dbReference type="NCBI Taxonomy" id="1548597"/>
    <lineage>
        <taxon>Bacteria</taxon>
        <taxon>Bacillati</taxon>
        <taxon>Bacillota</taxon>
        <taxon>Bacilli</taxon>
        <taxon>Bacillales</taxon>
        <taxon>Bacillaceae</taxon>
        <taxon>Anaerobacillus</taxon>
    </lineage>
</organism>
<evidence type="ECO:0000259" key="3">
    <source>
        <dbReference type="Pfam" id="PF25166"/>
    </source>
</evidence>
<dbReference type="OrthoDB" id="3784230at2"/>
<dbReference type="AlphaFoldDB" id="A0A4Q0VP70"/>
<dbReference type="PIRSF" id="PIRSF007487">
    <property type="entry name" value="Competence-induced_CoiA_bac"/>
    <property type="match status" value="1"/>
</dbReference>
<dbReference type="EMBL" id="QOUX01000046">
    <property type="protein sequence ID" value="RXI98236.1"/>
    <property type="molecule type" value="Genomic_DNA"/>
</dbReference>
<dbReference type="InterPro" id="IPR021176">
    <property type="entry name" value="Competence-induced_CoiA"/>
</dbReference>
<dbReference type="Pfam" id="PF25164">
    <property type="entry name" value="CoiA_N"/>
    <property type="match status" value="1"/>
</dbReference>
<name>A0A4Q0VP70_9BACI</name>
<dbReference type="Pfam" id="PF06054">
    <property type="entry name" value="CoiA_nuc"/>
    <property type="match status" value="1"/>
</dbReference>
<evidence type="ECO:0000313" key="5">
    <source>
        <dbReference type="Proteomes" id="UP000290649"/>
    </source>
</evidence>
<dbReference type="InterPro" id="IPR057253">
    <property type="entry name" value="CoiA-like_N"/>
</dbReference>
<dbReference type="Pfam" id="PF25166">
    <property type="entry name" value="CoiA_C"/>
    <property type="match status" value="1"/>
</dbReference>
<evidence type="ECO:0000259" key="2">
    <source>
        <dbReference type="Pfam" id="PF25164"/>
    </source>
</evidence>
<gene>
    <name evidence="4" type="ORF">DS745_18040</name>
</gene>
<evidence type="ECO:0000259" key="1">
    <source>
        <dbReference type="Pfam" id="PF06054"/>
    </source>
</evidence>
<proteinExistence type="predicted"/>
<feature type="domain" description="Competence protein CoiA-like N-terminal" evidence="2">
    <location>
        <begin position="17"/>
        <end position="64"/>
    </location>
</feature>
<accession>A0A4Q0VP70</accession>
<comment type="caution">
    <text evidence="4">The sequence shown here is derived from an EMBL/GenBank/DDBJ whole genome shotgun (WGS) entry which is preliminary data.</text>
</comment>
<dbReference type="Proteomes" id="UP000290649">
    <property type="component" value="Unassembled WGS sequence"/>
</dbReference>
<dbReference type="InterPro" id="IPR057252">
    <property type="entry name" value="CoiA_C"/>
</dbReference>